<dbReference type="OrthoDB" id="9878065at2"/>
<evidence type="ECO:0000313" key="1">
    <source>
        <dbReference type="EMBL" id="RAI38139.1"/>
    </source>
</evidence>
<accession>A0A327KHC3</accession>
<organism evidence="1 2">
    <name type="scientific">Rhodoplanes elegans</name>
    <dbReference type="NCBI Taxonomy" id="29408"/>
    <lineage>
        <taxon>Bacteria</taxon>
        <taxon>Pseudomonadati</taxon>
        <taxon>Pseudomonadota</taxon>
        <taxon>Alphaproteobacteria</taxon>
        <taxon>Hyphomicrobiales</taxon>
        <taxon>Nitrobacteraceae</taxon>
        <taxon>Rhodoplanes</taxon>
    </lineage>
</organism>
<reference evidence="1 2" key="1">
    <citation type="submission" date="2017-07" db="EMBL/GenBank/DDBJ databases">
        <title>Draft Genome Sequences of Select Purple Nonsulfur Bacteria.</title>
        <authorList>
            <person name="Lasarre B."/>
            <person name="Mckinlay J.B."/>
        </authorList>
    </citation>
    <scope>NUCLEOTIDE SEQUENCE [LARGE SCALE GENOMIC DNA]</scope>
    <source>
        <strain evidence="1 2">DSM 11907</strain>
    </source>
</reference>
<protein>
    <submittedName>
        <fullName evidence="1">Uncharacterized protein</fullName>
    </submittedName>
</protein>
<proteinExistence type="predicted"/>
<comment type="caution">
    <text evidence="1">The sequence shown here is derived from an EMBL/GenBank/DDBJ whole genome shotgun (WGS) entry which is preliminary data.</text>
</comment>
<name>A0A327KHC3_9BRAD</name>
<keyword evidence="2" id="KW-1185">Reference proteome</keyword>
<sequence length="74" mass="8154">MPTQLIVLDGARHEVQRDLVSGLDVFAHARTLIDENAWDDSYRYRVVSGLDSCTEYTGAEVKRRSCGAAGAALR</sequence>
<dbReference type="EMBL" id="NPEU01000141">
    <property type="protein sequence ID" value="RAI38139.1"/>
    <property type="molecule type" value="Genomic_DNA"/>
</dbReference>
<evidence type="ECO:0000313" key="2">
    <source>
        <dbReference type="Proteomes" id="UP000248863"/>
    </source>
</evidence>
<dbReference type="AlphaFoldDB" id="A0A327KHC3"/>
<gene>
    <name evidence="1" type="ORF">CH338_13750</name>
</gene>
<dbReference type="RefSeq" id="WP_111357736.1">
    <property type="nucleotide sequence ID" value="NZ_NHSK01000075.1"/>
</dbReference>
<dbReference type="Proteomes" id="UP000248863">
    <property type="component" value="Unassembled WGS sequence"/>
</dbReference>